<reference evidence="2" key="1">
    <citation type="submission" date="2020-08" db="EMBL/GenBank/DDBJ databases">
        <title>Multicomponent nature underlies the extraordinary mechanical properties of spider dragline silk.</title>
        <authorList>
            <person name="Kono N."/>
            <person name="Nakamura H."/>
            <person name="Mori M."/>
            <person name="Yoshida Y."/>
            <person name="Ohtoshi R."/>
            <person name="Malay A.D."/>
            <person name="Moran D.A.P."/>
            <person name="Tomita M."/>
            <person name="Numata K."/>
            <person name="Arakawa K."/>
        </authorList>
    </citation>
    <scope>NUCLEOTIDE SEQUENCE</scope>
</reference>
<organism evidence="2 3">
    <name type="scientific">Trichonephila clavipes</name>
    <name type="common">Golden silk orbweaver</name>
    <name type="synonym">Nephila clavipes</name>
    <dbReference type="NCBI Taxonomy" id="2585209"/>
    <lineage>
        <taxon>Eukaryota</taxon>
        <taxon>Metazoa</taxon>
        <taxon>Ecdysozoa</taxon>
        <taxon>Arthropoda</taxon>
        <taxon>Chelicerata</taxon>
        <taxon>Arachnida</taxon>
        <taxon>Araneae</taxon>
        <taxon>Araneomorphae</taxon>
        <taxon>Entelegynae</taxon>
        <taxon>Araneoidea</taxon>
        <taxon>Nephilidae</taxon>
        <taxon>Trichonephila</taxon>
    </lineage>
</organism>
<comment type="caution">
    <text evidence="2">The sequence shown here is derived from an EMBL/GenBank/DDBJ whole genome shotgun (WGS) entry which is preliminary data.</text>
</comment>
<dbReference type="EMBL" id="BMAU01021363">
    <property type="protein sequence ID" value="GFY23476.1"/>
    <property type="molecule type" value="Genomic_DNA"/>
</dbReference>
<proteinExistence type="predicted"/>
<feature type="compositionally biased region" description="Basic and acidic residues" evidence="1">
    <location>
        <begin position="1"/>
        <end position="11"/>
    </location>
</feature>
<evidence type="ECO:0000256" key="1">
    <source>
        <dbReference type="SAM" id="MobiDB-lite"/>
    </source>
</evidence>
<keyword evidence="3" id="KW-1185">Reference proteome</keyword>
<name>A0A8X7B8M8_TRICX</name>
<dbReference type="AlphaFoldDB" id="A0A8X7B8M8"/>
<gene>
    <name evidence="2" type="primary">g.7235</name>
    <name evidence="2" type="ORF">TNCV_3941681</name>
</gene>
<dbReference type="Proteomes" id="UP000887159">
    <property type="component" value="Unassembled WGS sequence"/>
</dbReference>
<evidence type="ECO:0000313" key="3">
    <source>
        <dbReference type="Proteomes" id="UP000887159"/>
    </source>
</evidence>
<protein>
    <submittedName>
        <fullName evidence="2">Dimer_Tnp_hAT domain-containing protein</fullName>
    </submittedName>
</protein>
<accession>A0A8X7B8M8</accession>
<evidence type="ECO:0000313" key="2">
    <source>
        <dbReference type="EMBL" id="GFY23476.1"/>
    </source>
</evidence>
<feature type="region of interest" description="Disordered" evidence="1">
    <location>
        <begin position="1"/>
        <end position="21"/>
    </location>
</feature>
<sequence>MIPDDLKKSTDIPKTLDCTSGSEETFSRSRRIKVPERLNLWSTRTDVLIAQVTSHNEIKNALEDLIEDNTQTHLTRELHLKDSTKHTTKFQTTLLMVIWDEILQRVDKTNEKRDPDFERMSPRERFRAGVFLPTIENLVVQLNKRKDCYEVLNPRFEIFRNLHEKEQEVPKQAKYLAQSSP</sequence>